<name>A0A653DW64_CALMS</name>
<dbReference type="GO" id="GO:0005886">
    <property type="term" value="C:plasma membrane"/>
    <property type="evidence" value="ECO:0007669"/>
    <property type="project" value="TreeGrafter"/>
</dbReference>
<dbReference type="InterPro" id="IPR045087">
    <property type="entry name" value="Cu-oxidase_fam"/>
</dbReference>
<dbReference type="Gene3D" id="2.60.40.420">
    <property type="entry name" value="Cupredoxins - blue copper proteins"/>
    <property type="match status" value="3"/>
</dbReference>
<gene>
    <name evidence="4" type="ORF">CALMAC_LOCUS20947</name>
</gene>
<dbReference type="Proteomes" id="UP000410492">
    <property type="component" value="Unassembled WGS sequence"/>
</dbReference>
<evidence type="ECO:0000313" key="4">
    <source>
        <dbReference type="EMBL" id="VEN64424.1"/>
    </source>
</evidence>
<protein>
    <recommendedName>
        <fullName evidence="6">Plastocyanin-like domain-containing protein</fullName>
    </recommendedName>
</protein>
<dbReference type="GO" id="GO:0006826">
    <property type="term" value="P:iron ion transport"/>
    <property type="evidence" value="ECO:0007669"/>
    <property type="project" value="TreeGrafter"/>
</dbReference>
<reference evidence="4 5" key="1">
    <citation type="submission" date="2019-01" db="EMBL/GenBank/DDBJ databases">
        <authorList>
            <person name="Sayadi A."/>
        </authorList>
    </citation>
    <scope>NUCLEOTIDE SEQUENCE [LARGE SCALE GENOMIC DNA]</scope>
</reference>
<dbReference type="AlphaFoldDB" id="A0A653DW64"/>
<feature type="domain" description="Plastocyanin-like" evidence="2">
    <location>
        <begin position="89"/>
        <end position="240"/>
    </location>
</feature>
<dbReference type="FunFam" id="2.60.40.420:FF:000045">
    <property type="entry name" value="Laccase 2"/>
    <property type="match status" value="1"/>
</dbReference>
<dbReference type="EMBL" id="CAACVG010015365">
    <property type="protein sequence ID" value="VEN64424.1"/>
    <property type="molecule type" value="Genomic_DNA"/>
</dbReference>
<proteinExistence type="inferred from homology"/>
<evidence type="ECO:0000259" key="2">
    <source>
        <dbReference type="Pfam" id="PF00394"/>
    </source>
</evidence>
<accession>A0A653DW64</accession>
<feature type="non-terminal residue" evidence="4">
    <location>
        <position position="398"/>
    </location>
</feature>
<feature type="domain" description="Plastocyanin-like" evidence="3">
    <location>
        <begin position="5"/>
        <end position="69"/>
    </location>
</feature>
<dbReference type="SUPFAM" id="SSF49503">
    <property type="entry name" value="Cupredoxins"/>
    <property type="match status" value="2"/>
</dbReference>
<dbReference type="CDD" id="cd13884">
    <property type="entry name" value="CuRO_2_tcLCC_insect_like"/>
    <property type="match status" value="1"/>
</dbReference>
<dbReference type="InterPro" id="IPR011707">
    <property type="entry name" value="Cu-oxidase-like_N"/>
</dbReference>
<dbReference type="InterPro" id="IPR008972">
    <property type="entry name" value="Cupredoxin"/>
</dbReference>
<dbReference type="GO" id="GO:0016491">
    <property type="term" value="F:oxidoreductase activity"/>
    <property type="evidence" value="ECO:0007669"/>
    <property type="project" value="TreeGrafter"/>
</dbReference>
<dbReference type="InterPro" id="IPR001117">
    <property type="entry name" value="Cu-oxidase_2nd"/>
</dbReference>
<keyword evidence="5" id="KW-1185">Reference proteome</keyword>
<sequence length="398" mass="44352">MDGYEATLHWHGLRQMNTQYYDGVPMITQCPINGGQTFRYQMISNEGTYFYHAHTGLQKFEGLSGSVIARLPRSKDVLAEQFDHDLPQHVVFVTDWLHMHIEDKFPGLRTRIVGQDPKSLLINGKGRWTDVKTGNTTNTPLEVFHVKKGFRYRFRMINGMTSSCTLGMRVLGHKLTVISTDGEAVLPKVVDVIYSSAGERYDFVINATQEAKQYWMQFWSNGLCLDKSIQQLAILNYEGANSTSLSSAPTFQQALDHSGFSLNYAGTNCRNETSSGICMSSLKSGYCIDDKDLLKEEPDLKLYINFTFPVLEPEELFKPNTHRKYAVLAGQAYSQAFVNGFSFVMPPSPLLSQYQDAKGSVCPTNGTNPEGCAGNCSCTNVIEVPLNAVVEIVLIDAG</sequence>
<dbReference type="Pfam" id="PF07732">
    <property type="entry name" value="Cu-oxidase_3"/>
    <property type="match status" value="1"/>
</dbReference>
<evidence type="ECO:0000313" key="5">
    <source>
        <dbReference type="Proteomes" id="UP000410492"/>
    </source>
</evidence>
<dbReference type="PANTHER" id="PTHR11709:SF232">
    <property type="entry name" value="STRAW, ISOFORM G"/>
    <property type="match status" value="1"/>
</dbReference>
<dbReference type="OrthoDB" id="2121828at2759"/>
<evidence type="ECO:0008006" key="6">
    <source>
        <dbReference type="Google" id="ProtNLM"/>
    </source>
</evidence>
<dbReference type="GO" id="GO:0005507">
    <property type="term" value="F:copper ion binding"/>
    <property type="evidence" value="ECO:0007669"/>
    <property type="project" value="InterPro"/>
</dbReference>
<evidence type="ECO:0000259" key="3">
    <source>
        <dbReference type="Pfam" id="PF07732"/>
    </source>
</evidence>
<dbReference type="PANTHER" id="PTHR11709">
    <property type="entry name" value="MULTI-COPPER OXIDASE"/>
    <property type="match status" value="1"/>
</dbReference>
<evidence type="ECO:0000256" key="1">
    <source>
        <dbReference type="ARBA" id="ARBA00010609"/>
    </source>
</evidence>
<organism evidence="4 5">
    <name type="scientific">Callosobruchus maculatus</name>
    <name type="common">Southern cowpea weevil</name>
    <name type="synonym">Pulse bruchid</name>
    <dbReference type="NCBI Taxonomy" id="64391"/>
    <lineage>
        <taxon>Eukaryota</taxon>
        <taxon>Metazoa</taxon>
        <taxon>Ecdysozoa</taxon>
        <taxon>Arthropoda</taxon>
        <taxon>Hexapoda</taxon>
        <taxon>Insecta</taxon>
        <taxon>Pterygota</taxon>
        <taxon>Neoptera</taxon>
        <taxon>Endopterygota</taxon>
        <taxon>Coleoptera</taxon>
        <taxon>Polyphaga</taxon>
        <taxon>Cucujiformia</taxon>
        <taxon>Chrysomeloidea</taxon>
        <taxon>Chrysomelidae</taxon>
        <taxon>Bruchinae</taxon>
        <taxon>Bruchini</taxon>
        <taxon>Callosobruchus</taxon>
    </lineage>
</organism>
<dbReference type="Pfam" id="PF00394">
    <property type="entry name" value="Cu-oxidase"/>
    <property type="match status" value="1"/>
</dbReference>
<comment type="similarity">
    <text evidence="1">Belongs to the multicopper oxidase family.</text>
</comment>